<feature type="disulfide bond" description="Redox-active" evidence="7">
    <location>
        <begin position="43"/>
        <end position="48"/>
    </location>
</feature>
<keyword evidence="12" id="KW-1185">Reference proteome</keyword>
<dbReference type="Gene3D" id="3.30.390.30">
    <property type="match status" value="1"/>
</dbReference>
<feature type="binding site" evidence="6">
    <location>
        <position position="115"/>
    </location>
    <ligand>
        <name>FAD</name>
        <dbReference type="ChEBI" id="CHEBI:57692"/>
    </ligand>
</feature>
<evidence type="ECO:0000256" key="7">
    <source>
        <dbReference type="PIRSR" id="PIRSR000350-4"/>
    </source>
</evidence>
<dbReference type="Gene3D" id="3.50.50.60">
    <property type="entry name" value="FAD/NAD(P)-binding domain"/>
    <property type="match status" value="2"/>
</dbReference>
<dbReference type="InterPro" id="IPR001100">
    <property type="entry name" value="Pyr_nuc-diS_OxRdtase"/>
</dbReference>
<dbReference type="PRINTS" id="PR00411">
    <property type="entry name" value="PNDRDTASEI"/>
</dbReference>
<keyword evidence="3 6" id="KW-0274">FAD</keyword>
<feature type="binding site" evidence="6">
    <location>
        <position position="52"/>
    </location>
    <ligand>
        <name>FAD</name>
        <dbReference type="ChEBI" id="CHEBI:57692"/>
    </ligand>
</feature>
<reference evidence="10" key="3">
    <citation type="submission" date="2020-02" db="EMBL/GenBank/DDBJ databases">
        <authorList>
            <person name="Matsumoto Y."/>
            <person name="Motooka D."/>
            <person name="Nakamura S."/>
        </authorList>
    </citation>
    <scope>NUCLEOTIDE SEQUENCE</scope>
    <source>
        <strain evidence="10">JCM 6377</strain>
    </source>
</reference>
<comment type="cofactor">
    <cofactor evidence="6">
        <name>FAD</name>
        <dbReference type="ChEBI" id="CHEBI:57692"/>
    </cofactor>
    <text evidence="6">Binds 1 FAD per subunit.</text>
</comment>
<reference evidence="11 12" key="1">
    <citation type="submission" date="2017-10" db="EMBL/GenBank/DDBJ databases">
        <title>The new phylogeny of genus Mycobacterium.</title>
        <authorList>
            <person name="Tortoli E."/>
            <person name="Trovato A."/>
            <person name="Cirillo D.M."/>
        </authorList>
    </citation>
    <scope>NUCLEOTIDE SEQUENCE [LARGE SCALE GENOMIC DNA]</scope>
    <source>
        <strain evidence="11 12">CCUG37673</strain>
    </source>
</reference>
<dbReference type="AlphaFoldDB" id="A0A2A7MNG5"/>
<accession>A0A2A7MNG5</accession>
<evidence type="ECO:0000256" key="6">
    <source>
        <dbReference type="PIRSR" id="PIRSR000350-3"/>
    </source>
</evidence>
<dbReference type="Proteomes" id="UP000465302">
    <property type="component" value="Unassembled WGS sequence"/>
</dbReference>
<feature type="binding site" evidence="6">
    <location>
        <begin position="181"/>
        <end position="188"/>
    </location>
    <ligand>
        <name>NAD(+)</name>
        <dbReference type="ChEBI" id="CHEBI:57540"/>
    </ligand>
</feature>
<dbReference type="PANTHER" id="PTHR43014:SF2">
    <property type="entry name" value="MERCURIC REDUCTASE"/>
    <property type="match status" value="1"/>
</dbReference>
<dbReference type="PRINTS" id="PR00368">
    <property type="entry name" value="FADPNR"/>
</dbReference>
<sequence>METEHFDAVVIGSGNGGMYLAWHMAESGLRTAVVERRWIGGSCPNINCLPSKNEIWSAKVADMVRHAGILCADEDSVPVDMVKVRERKRAMVTAMVEATLKQYENSGAELIMGRGRFVAPRTISVRLNDGGRRMLTADRVFLNLGTRAAIPAVPGLRAARPMTSIEALERDYVPPHLIVLGGGHVGLELAQAYRRFGSRVTIIQHGPHVLSGEDDDVAAEVRRMLVDEGINVVEGVETAGVVGRSGDEVSVVIRTPDGERLVDGTDLLVATGRIPNTARIGLDIAGVELDENGYVLVNDRLETTAPDVWGIGECCSNHPQFTHASFDDFRILRDNFAGGDRATSDRLMPFCMFTDPELARVGWTEKDAAERGVDVRVARLEAAAVLRTQTTGETRGFMKALIAKDDDRILGFTMFGAQAGEVLAAVQMAMTAGVPYTAVRDAVLAHPTMAEGLNTLFANVPP</sequence>
<gene>
    <name evidence="11" type="ORF">CQY20_31350</name>
    <name evidence="10" type="ORF">MAGR_23020</name>
</gene>
<dbReference type="RefSeq" id="WP_097944869.1">
    <property type="nucleotide sequence ID" value="NZ_BLKS01000001.1"/>
</dbReference>
<evidence type="ECO:0000313" key="12">
    <source>
        <dbReference type="Proteomes" id="UP000220914"/>
    </source>
</evidence>
<evidence type="ECO:0000256" key="3">
    <source>
        <dbReference type="ARBA" id="ARBA00022827"/>
    </source>
</evidence>
<dbReference type="Pfam" id="PF02852">
    <property type="entry name" value="Pyr_redox_dim"/>
    <property type="match status" value="1"/>
</dbReference>
<dbReference type="FunFam" id="3.30.390.30:FF:000001">
    <property type="entry name" value="Dihydrolipoyl dehydrogenase"/>
    <property type="match status" value="1"/>
</dbReference>
<feature type="domain" description="Pyridine nucleotide-disulphide oxidoreductase dimerisation" evidence="8">
    <location>
        <begin position="348"/>
        <end position="455"/>
    </location>
</feature>
<feature type="binding site" evidence="6">
    <location>
        <position position="272"/>
    </location>
    <ligand>
        <name>NAD(+)</name>
        <dbReference type="ChEBI" id="CHEBI:57540"/>
    </ligand>
</feature>
<comment type="caution">
    <text evidence="11">The sequence shown here is derived from an EMBL/GenBank/DDBJ whole genome shotgun (WGS) entry which is preliminary data.</text>
</comment>
<evidence type="ECO:0000313" key="13">
    <source>
        <dbReference type="Proteomes" id="UP000465302"/>
    </source>
</evidence>
<dbReference type="Proteomes" id="UP000220914">
    <property type="component" value="Unassembled WGS sequence"/>
</dbReference>
<evidence type="ECO:0000256" key="5">
    <source>
        <dbReference type="PIRSR" id="PIRSR000350-2"/>
    </source>
</evidence>
<dbReference type="InterPro" id="IPR023753">
    <property type="entry name" value="FAD/NAD-binding_dom"/>
</dbReference>
<dbReference type="Pfam" id="PF07992">
    <property type="entry name" value="Pyr_redox_2"/>
    <property type="match status" value="1"/>
</dbReference>
<name>A0A2A7MNG5_MYCAG</name>
<evidence type="ECO:0000256" key="1">
    <source>
        <dbReference type="ARBA" id="ARBA00007532"/>
    </source>
</evidence>
<dbReference type="OrthoDB" id="9800167at2"/>
<dbReference type="InterPro" id="IPR016156">
    <property type="entry name" value="FAD/NAD-linked_Rdtase_dimer_sf"/>
</dbReference>
<evidence type="ECO:0000313" key="10">
    <source>
        <dbReference type="EMBL" id="GFG50861.1"/>
    </source>
</evidence>
<organism evidence="11 12">
    <name type="scientific">Mycolicibacterium agri</name>
    <name type="common">Mycobacterium agri</name>
    <dbReference type="NCBI Taxonomy" id="36811"/>
    <lineage>
        <taxon>Bacteria</taxon>
        <taxon>Bacillati</taxon>
        <taxon>Actinomycetota</taxon>
        <taxon>Actinomycetes</taxon>
        <taxon>Mycobacteriales</taxon>
        <taxon>Mycobacteriaceae</taxon>
        <taxon>Mycolicibacterium</taxon>
    </lineage>
</organism>
<feature type="domain" description="FAD/NAD(P)-binding" evidence="9">
    <location>
        <begin position="7"/>
        <end position="326"/>
    </location>
</feature>
<evidence type="ECO:0000259" key="9">
    <source>
        <dbReference type="Pfam" id="PF07992"/>
    </source>
</evidence>
<keyword evidence="4" id="KW-0560">Oxidoreductase</keyword>
<evidence type="ECO:0000256" key="4">
    <source>
        <dbReference type="ARBA" id="ARBA00023002"/>
    </source>
</evidence>
<dbReference type="SUPFAM" id="SSF51905">
    <property type="entry name" value="FAD/NAD(P)-binding domain"/>
    <property type="match status" value="1"/>
</dbReference>
<dbReference type="InterPro" id="IPR004099">
    <property type="entry name" value="Pyr_nucl-diS_OxRdtase_dimer"/>
</dbReference>
<evidence type="ECO:0000259" key="8">
    <source>
        <dbReference type="Pfam" id="PF02852"/>
    </source>
</evidence>
<dbReference type="EMBL" id="BLKS01000001">
    <property type="protein sequence ID" value="GFG50861.1"/>
    <property type="molecule type" value="Genomic_DNA"/>
</dbReference>
<dbReference type="GO" id="GO:0050660">
    <property type="term" value="F:flavin adenine dinucleotide binding"/>
    <property type="evidence" value="ECO:0007669"/>
    <property type="project" value="TreeGrafter"/>
</dbReference>
<dbReference type="SUPFAM" id="SSF55424">
    <property type="entry name" value="FAD/NAD-linked reductases, dimerisation (C-terminal) domain"/>
    <property type="match status" value="1"/>
</dbReference>
<keyword evidence="2" id="KW-0285">Flavoprotein</keyword>
<dbReference type="PIRSF" id="PIRSF000350">
    <property type="entry name" value="Mercury_reductase_MerA"/>
    <property type="match status" value="1"/>
</dbReference>
<evidence type="ECO:0000256" key="2">
    <source>
        <dbReference type="ARBA" id="ARBA00022630"/>
    </source>
</evidence>
<dbReference type="PANTHER" id="PTHR43014">
    <property type="entry name" value="MERCURIC REDUCTASE"/>
    <property type="match status" value="1"/>
</dbReference>
<keyword evidence="6" id="KW-0520">NAD</keyword>
<dbReference type="GO" id="GO:0003955">
    <property type="term" value="F:NAD(P)H dehydrogenase (quinone) activity"/>
    <property type="evidence" value="ECO:0007669"/>
    <property type="project" value="TreeGrafter"/>
</dbReference>
<comment type="similarity">
    <text evidence="1">Belongs to the class-I pyridine nucleotide-disulfide oxidoreductase family.</text>
</comment>
<proteinExistence type="inferred from homology"/>
<protein>
    <submittedName>
        <fullName evidence="11">Mercuric reductase</fullName>
    </submittedName>
</protein>
<dbReference type="EMBL" id="PDCP01000121">
    <property type="protein sequence ID" value="PEG33342.1"/>
    <property type="molecule type" value="Genomic_DNA"/>
</dbReference>
<dbReference type="InterPro" id="IPR036188">
    <property type="entry name" value="FAD/NAD-bd_sf"/>
</dbReference>
<reference evidence="10 13" key="2">
    <citation type="journal article" date="2019" name="Emerg. Microbes Infect.">
        <title>Comprehensive subspecies identification of 175 nontuberculous mycobacteria species based on 7547 genomic profiles.</title>
        <authorList>
            <person name="Matsumoto Y."/>
            <person name="Kinjo T."/>
            <person name="Motooka D."/>
            <person name="Nabeya D."/>
            <person name="Jung N."/>
            <person name="Uechi K."/>
            <person name="Horii T."/>
            <person name="Iida T."/>
            <person name="Fujita J."/>
            <person name="Nakamura S."/>
        </authorList>
    </citation>
    <scope>NUCLEOTIDE SEQUENCE [LARGE SCALE GENOMIC DNA]</scope>
    <source>
        <strain evidence="10 13">JCM 6377</strain>
    </source>
</reference>
<evidence type="ECO:0000313" key="11">
    <source>
        <dbReference type="EMBL" id="PEG33342.1"/>
    </source>
</evidence>
<keyword evidence="6" id="KW-0547">Nucleotide-binding</keyword>
<feature type="active site" description="Proton acceptor" evidence="5">
    <location>
        <position position="446"/>
    </location>
</feature>